<comment type="caution">
    <text evidence="1">The sequence shown here is derived from an EMBL/GenBank/DDBJ whole genome shotgun (WGS) entry which is preliminary data.</text>
</comment>
<sequence>MAAQSLSVKIEIPETHVIIPKEEYEGLLSYVNYGRWWSLKDLEDRVNKKRAWLEEKFLLKPSFKKILSIEENPDGFVKYPKGRGDEWAFQATKMSDFLEENFPEIMRGEI</sequence>
<dbReference type="EMBL" id="AAALRN010000007">
    <property type="protein sequence ID" value="EAD1186139.1"/>
    <property type="molecule type" value="Genomic_DNA"/>
</dbReference>
<dbReference type="AlphaFoldDB" id="A0A823DL18"/>
<protein>
    <submittedName>
        <fullName evidence="1">DUF771 domain-containing protein</fullName>
    </submittedName>
</protein>
<dbReference type="InterPro" id="IPR008489">
    <property type="entry name" value="DUF771"/>
</dbReference>
<organism evidence="1 2">
    <name type="scientific">Listeria monocytogenes</name>
    <dbReference type="NCBI Taxonomy" id="1639"/>
    <lineage>
        <taxon>Bacteria</taxon>
        <taxon>Bacillati</taxon>
        <taxon>Bacillota</taxon>
        <taxon>Bacilli</taxon>
        <taxon>Bacillales</taxon>
        <taxon>Listeriaceae</taxon>
        <taxon>Listeria</taxon>
    </lineage>
</organism>
<evidence type="ECO:0000313" key="1">
    <source>
        <dbReference type="EMBL" id="EAD1186139.1"/>
    </source>
</evidence>
<reference evidence="1 2" key="1">
    <citation type="submission" date="2018-06" db="EMBL/GenBank/DDBJ databases">
        <authorList>
            <consortium name="GenomeTrakr: Next Generation Sequencing Network for Food Pathogen Tracability"/>
        </authorList>
    </citation>
    <scope>NUCLEOTIDE SEQUENCE [LARGE SCALE GENOMIC DNA]</scope>
    <source>
        <strain evidence="1 2">FDA00008584</strain>
    </source>
</reference>
<name>A0A823DL18_LISMN</name>
<dbReference type="Pfam" id="PF05595">
    <property type="entry name" value="DUF771"/>
    <property type="match status" value="1"/>
</dbReference>
<accession>A0A823DL18</accession>
<proteinExistence type="predicted"/>
<dbReference type="Proteomes" id="UP000403352">
    <property type="component" value="Unassembled WGS sequence"/>
</dbReference>
<evidence type="ECO:0000313" key="2">
    <source>
        <dbReference type="Proteomes" id="UP000403352"/>
    </source>
</evidence>
<gene>
    <name evidence="1" type="ORF">QD52_13710</name>
</gene>